<dbReference type="PROSITE" id="PS50041">
    <property type="entry name" value="C_TYPE_LECTIN_2"/>
    <property type="match status" value="1"/>
</dbReference>
<evidence type="ECO:0000313" key="3">
    <source>
        <dbReference type="EMBL" id="CAI5443499.1"/>
    </source>
</evidence>
<protein>
    <recommendedName>
        <fullName evidence="2">C-type lectin domain-containing protein</fullName>
    </recommendedName>
</protein>
<dbReference type="EMBL" id="CANHGI010000002">
    <property type="protein sequence ID" value="CAI5443499.1"/>
    <property type="molecule type" value="Genomic_DNA"/>
</dbReference>
<dbReference type="AlphaFoldDB" id="A0A9P1MX41"/>
<dbReference type="InterPro" id="IPR016186">
    <property type="entry name" value="C-type_lectin-like/link_sf"/>
</dbReference>
<organism evidence="3 4">
    <name type="scientific">Caenorhabditis angaria</name>
    <dbReference type="NCBI Taxonomy" id="860376"/>
    <lineage>
        <taxon>Eukaryota</taxon>
        <taxon>Metazoa</taxon>
        <taxon>Ecdysozoa</taxon>
        <taxon>Nematoda</taxon>
        <taxon>Chromadorea</taxon>
        <taxon>Rhabditida</taxon>
        <taxon>Rhabditina</taxon>
        <taxon>Rhabditomorpha</taxon>
        <taxon>Rhabditoidea</taxon>
        <taxon>Rhabditidae</taxon>
        <taxon>Peloderinae</taxon>
        <taxon>Caenorhabditis</taxon>
    </lineage>
</organism>
<dbReference type="PANTHER" id="PTHR47753">
    <property type="entry name" value="C-TYPE LECTIN-RELATED"/>
    <property type="match status" value="1"/>
</dbReference>
<evidence type="ECO:0000259" key="2">
    <source>
        <dbReference type="PROSITE" id="PS50041"/>
    </source>
</evidence>
<keyword evidence="4" id="KW-1185">Reference proteome</keyword>
<feature type="chain" id="PRO_5040315761" description="C-type lectin domain-containing protein" evidence="1">
    <location>
        <begin position="19"/>
        <end position="567"/>
    </location>
</feature>
<dbReference type="CDD" id="cd00037">
    <property type="entry name" value="CLECT"/>
    <property type="match status" value="1"/>
</dbReference>
<feature type="domain" description="C-type lectin" evidence="2">
    <location>
        <begin position="435"/>
        <end position="562"/>
    </location>
</feature>
<dbReference type="SUPFAM" id="SSF56436">
    <property type="entry name" value="C-type lectin-like"/>
    <property type="match status" value="2"/>
</dbReference>
<comment type="caution">
    <text evidence="3">The sequence shown here is derived from an EMBL/GenBank/DDBJ whole genome shotgun (WGS) entry which is preliminary data.</text>
</comment>
<dbReference type="OrthoDB" id="2142683at2759"/>
<dbReference type="Pfam" id="PF00059">
    <property type="entry name" value="Lectin_C"/>
    <property type="match status" value="1"/>
</dbReference>
<proteinExistence type="predicted"/>
<sequence>MGLFKHALLFLLFARTFQLDIRDESFLRFCGKTAGLETRGGDLDGLTCKVKWRVTTTQEEVEQLCKNLAPYPVRKSEIVDVNKPECTYENVYTCRPDYTQINGHCYRIMSAKRVHYSDAQQMCAAEKTHLEMSGEEVGSEIVDLFDEDLIRWFELYFDEMSSIWIQPRDDFKDRVEFAGDSDNYAIVYGMSTFYNIGPSSLIKMPTNHRAQAMCFYRPEETPTSFGYKAAKLGEFYWPTLMRGELTVWRTSGAYNYWNQNSDKEFAINQCKKSMAAIAGRIPINAFNPTKDNMKLLKESAKLKSAFNKAYAATYVCCYQTPYWSNGYQHYQRHMTILHHSNNNPSPFYCYTDTKLANMQTNFYSFSAKYHRDDCADRVGTFLTYPELVDNYETTEVYNRQDAPILCSIFVKQIQQRTKCPEKWKTYQRGSGRVVCHKVFNQKKKFDEAQTACRAIGGQLSTFVEAKEFEVLRDNTRFWIGGRKRSNCPVAAGDGECSKKNILVWDSPGFEYYSSEFSTIIAGIWNDREPNNQGSNEYCIEYRHDTQKINDLSCSERIYYSCIKDAGY</sequence>
<evidence type="ECO:0000256" key="1">
    <source>
        <dbReference type="SAM" id="SignalP"/>
    </source>
</evidence>
<reference evidence="3" key="1">
    <citation type="submission" date="2022-11" db="EMBL/GenBank/DDBJ databases">
        <authorList>
            <person name="Kikuchi T."/>
        </authorList>
    </citation>
    <scope>NUCLEOTIDE SEQUENCE</scope>
    <source>
        <strain evidence="3">PS1010</strain>
    </source>
</reference>
<accession>A0A9P1MX41</accession>
<dbReference type="InterPro" id="IPR001304">
    <property type="entry name" value="C-type_lectin-like"/>
</dbReference>
<dbReference type="PANTHER" id="PTHR47753:SF4">
    <property type="entry name" value="C-TYPE LECTIN DOMAIN-CONTAINING PROTEIN"/>
    <property type="match status" value="1"/>
</dbReference>
<dbReference type="Proteomes" id="UP001152747">
    <property type="component" value="Unassembled WGS sequence"/>
</dbReference>
<dbReference type="InterPro" id="IPR016187">
    <property type="entry name" value="CTDL_fold"/>
</dbReference>
<dbReference type="Gene3D" id="3.10.100.10">
    <property type="entry name" value="Mannose-Binding Protein A, subunit A"/>
    <property type="match status" value="2"/>
</dbReference>
<gene>
    <name evidence="3" type="ORF">CAMP_LOCUS6136</name>
</gene>
<dbReference type="SMART" id="SM00034">
    <property type="entry name" value="CLECT"/>
    <property type="match status" value="1"/>
</dbReference>
<name>A0A9P1MX41_9PELO</name>
<evidence type="ECO:0000313" key="4">
    <source>
        <dbReference type="Proteomes" id="UP001152747"/>
    </source>
</evidence>
<keyword evidence="1" id="KW-0732">Signal</keyword>
<feature type="signal peptide" evidence="1">
    <location>
        <begin position="1"/>
        <end position="18"/>
    </location>
</feature>